<keyword evidence="1 2" id="KW-1015">Disulfide bond</keyword>
<feature type="disulfide bond" evidence="2">
    <location>
        <begin position="30"/>
        <end position="45"/>
    </location>
</feature>
<dbReference type="InterPro" id="IPR002172">
    <property type="entry name" value="LDrepeatLR_classA_rpt"/>
</dbReference>
<evidence type="ECO:0000313" key="4">
    <source>
        <dbReference type="Proteomes" id="UP000192247"/>
    </source>
</evidence>
<evidence type="ECO:0000256" key="1">
    <source>
        <dbReference type="ARBA" id="ARBA00023157"/>
    </source>
</evidence>
<protein>
    <submittedName>
        <fullName evidence="3">Low-density lipoprotein receptor-related protein 4-like</fullName>
    </submittedName>
</protein>
<keyword evidence="3" id="KW-0449">Lipoprotein</keyword>
<dbReference type="Pfam" id="PF00057">
    <property type="entry name" value="Ldl_recept_a"/>
    <property type="match status" value="1"/>
</dbReference>
<dbReference type="SUPFAM" id="SSF57424">
    <property type="entry name" value="LDL receptor-like module"/>
    <property type="match status" value="1"/>
</dbReference>
<dbReference type="PROSITE" id="PS50068">
    <property type="entry name" value="LDLRA_2"/>
    <property type="match status" value="1"/>
</dbReference>
<name>A0A1V9Y1B6_9ACAR</name>
<comment type="caution">
    <text evidence="3">The sequence shown here is derived from an EMBL/GenBank/DDBJ whole genome shotgun (WGS) entry which is preliminary data.</text>
</comment>
<dbReference type="SMART" id="SM00192">
    <property type="entry name" value="LDLa"/>
    <property type="match status" value="1"/>
</dbReference>
<reference evidence="3 4" key="1">
    <citation type="journal article" date="2017" name="Gigascience">
        <title>Draft genome of the honey bee ectoparasitic mite, Tropilaelaps mercedesae, is shaped by the parasitic life history.</title>
        <authorList>
            <person name="Dong X."/>
            <person name="Armstrong S.D."/>
            <person name="Xia D."/>
            <person name="Makepeace B.L."/>
            <person name="Darby A.C."/>
            <person name="Kadowaki T."/>
        </authorList>
    </citation>
    <scope>NUCLEOTIDE SEQUENCE [LARGE SCALE GENOMIC DNA]</scope>
    <source>
        <strain evidence="3">Wuxi-XJTLU</strain>
    </source>
</reference>
<accession>A0A1V9Y1B6</accession>
<dbReference type="InterPro" id="IPR036055">
    <property type="entry name" value="LDL_receptor-like_sf"/>
</dbReference>
<dbReference type="Proteomes" id="UP000192247">
    <property type="component" value="Unassembled WGS sequence"/>
</dbReference>
<dbReference type="EMBL" id="MNPL01001004">
    <property type="protein sequence ID" value="OQR79529.1"/>
    <property type="molecule type" value="Genomic_DNA"/>
</dbReference>
<evidence type="ECO:0000256" key="2">
    <source>
        <dbReference type="PROSITE-ProRule" id="PRU00124"/>
    </source>
</evidence>
<dbReference type="Gene3D" id="4.10.400.10">
    <property type="entry name" value="Low-density Lipoprotein Receptor"/>
    <property type="match status" value="1"/>
</dbReference>
<dbReference type="InParanoid" id="A0A1V9Y1B6"/>
<dbReference type="CDD" id="cd00112">
    <property type="entry name" value="LDLa"/>
    <property type="match status" value="1"/>
</dbReference>
<organism evidence="3 4">
    <name type="scientific">Tropilaelaps mercedesae</name>
    <dbReference type="NCBI Taxonomy" id="418985"/>
    <lineage>
        <taxon>Eukaryota</taxon>
        <taxon>Metazoa</taxon>
        <taxon>Ecdysozoa</taxon>
        <taxon>Arthropoda</taxon>
        <taxon>Chelicerata</taxon>
        <taxon>Arachnida</taxon>
        <taxon>Acari</taxon>
        <taxon>Parasitiformes</taxon>
        <taxon>Mesostigmata</taxon>
        <taxon>Gamasina</taxon>
        <taxon>Dermanyssoidea</taxon>
        <taxon>Laelapidae</taxon>
        <taxon>Tropilaelaps</taxon>
    </lineage>
</organism>
<keyword evidence="4" id="KW-1185">Reference proteome</keyword>
<keyword evidence="3" id="KW-0675">Receptor</keyword>
<comment type="caution">
    <text evidence="2">Lacks conserved residue(s) required for the propagation of feature annotation.</text>
</comment>
<feature type="non-terminal residue" evidence="3">
    <location>
        <position position="1"/>
    </location>
</feature>
<evidence type="ECO:0000313" key="3">
    <source>
        <dbReference type="EMBL" id="OQR79529.1"/>
    </source>
</evidence>
<sequence>ICECGPAQFACSEVAAGSGNCTCIPSRWHCDGDDDCGNGRDELGCGTILNFFLQKNFFANSS</sequence>
<gene>
    <name evidence="3" type="ORF">BIW11_05672</name>
</gene>
<proteinExistence type="predicted"/>
<dbReference type="AlphaFoldDB" id="A0A1V9Y1B6"/>
<dbReference type="STRING" id="418985.A0A1V9Y1B6"/>